<protein>
    <submittedName>
        <fullName evidence="1">Uncharacterized protein</fullName>
    </submittedName>
</protein>
<dbReference type="AlphaFoldDB" id="A0A835AKI7"/>
<accession>A0A835AKI7</accession>
<evidence type="ECO:0000313" key="1">
    <source>
        <dbReference type="EMBL" id="KAF8657729.1"/>
    </source>
</evidence>
<dbReference type="Proteomes" id="UP000636709">
    <property type="component" value="Unassembled WGS sequence"/>
</dbReference>
<name>A0A835AKI7_9POAL</name>
<gene>
    <name evidence="1" type="ORF">HU200_059888</name>
</gene>
<dbReference type="EMBL" id="JACEFO010002487">
    <property type="protein sequence ID" value="KAF8657729.1"/>
    <property type="molecule type" value="Genomic_DNA"/>
</dbReference>
<reference evidence="1" key="1">
    <citation type="submission" date="2020-07" db="EMBL/GenBank/DDBJ databases">
        <title>Genome sequence and genetic diversity analysis of an under-domesticated orphan crop, white fonio (Digitaria exilis).</title>
        <authorList>
            <person name="Bennetzen J.L."/>
            <person name="Chen S."/>
            <person name="Ma X."/>
            <person name="Wang X."/>
            <person name="Yssel A.E.J."/>
            <person name="Chaluvadi S.R."/>
            <person name="Johnson M."/>
            <person name="Gangashetty P."/>
            <person name="Hamidou F."/>
            <person name="Sanogo M.D."/>
            <person name="Zwaenepoel A."/>
            <person name="Wallace J."/>
            <person name="Van De Peer Y."/>
            <person name="Van Deynze A."/>
        </authorList>
    </citation>
    <scope>NUCLEOTIDE SEQUENCE</scope>
    <source>
        <tissue evidence="1">Leaves</tissue>
    </source>
</reference>
<comment type="caution">
    <text evidence="1">The sequence shown here is derived from an EMBL/GenBank/DDBJ whole genome shotgun (WGS) entry which is preliminary data.</text>
</comment>
<organism evidence="1 2">
    <name type="scientific">Digitaria exilis</name>
    <dbReference type="NCBI Taxonomy" id="1010633"/>
    <lineage>
        <taxon>Eukaryota</taxon>
        <taxon>Viridiplantae</taxon>
        <taxon>Streptophyta</taxon>
        <taxon>Embryophyta</taxon>
        <taxon>Tracheophyta</taxon>
        <taxon>Spermatophyta</taxon>
        <taxon>Magnoliopsida</taxon>
        <taxon>Liliopsida</taxon>
        <taxon>Poales</taxon>
        <taxon>Poaceae</taxon>
        <taxon>PACMAD clade</taxon>
        <taxon>Panicoideae</taxon>
        <taxon>Panicodae</taxon>
        <taxon>Paniceae</taxon>
        <taxon>Anthephorinae</taxon>
        <taxon>Digitaria</taxon>
    </lineage>
</organism>
<keyword evidence="2" id="KW-1185">Reference proteome</keyword>
<evidence type="ECO:0000313" key="2">
    <source>
        <dbReference type="Proteomes" id="UP000636709"/>
    </source>
</evidence>
<proteinExistence type="predicted"/>
<sequence>MMPWRMSDGILLTSLPALHPTGPPSLSSAAALSLCPPPAKAALLVACCNVNTSLSLWTVA</sequence>